<reference evidence="1" key="1">
    <citation type="submission" date="2018-10" db="EMBL/GenBank/DDBJ databases">
        <title>Hidden diversity of soil giant viruses.</title>
        <authorList>
            <person name="Schulz F."/>
            <person name="Alteio L."/>
            <person name="Goudeau D."/>
            <person name="Ryan E.M."/>
            <person name="Malmstrom R.R."/>
            <person name="Blanchard J."/>
            <person name="Woyke T."/>
        </authorList>
    </citation>
    <scope>NUCLEOTIDE SEQUENCE</scope>
    <source>
        <strain evidence="1">FNV1</strain>
    </source>
</reference>
<protein>
    <submittedName>
        <fullName evidence="1">Uncharacterized protein</fullName>
    </submittedName>
</protein>
<gene>
    <name evidence="1" type="ORF">Faunusvirus3_33</name>
</gene>
<proteinExistence type="predicted"/>
<dbReference type="EMBL" id="MK072134">
    <property type="protein sequence ID" value="AYV79153.1"/>
    <property type="molecule type" value="Genomic_DNA"/>
</dbReference>
<organism evidence="1">
    <name type="scientific">Faunusvirus sp</name>
    <dbReference type="NCBI Taxonomy" id="2487766"/>
    <lineage>
        <taxon>Viruses</taxon>
        <taxon>Varidnaviria</taxon>
        <taxon>Bamfordvirae</taxon>
        <taxon>Nucleocytoviricota</taxon>
        <taxon>Megaviricetes</taxon>
        <taxon>Imitervirales</taxon>
        <taxon>Mimiviridae</taxon>
    </lineage>
</organism>
<accession>A0A3G5A002</accession>
<name>A0A3G5A002_9VIRU</name>
<sequence>MNSEKQKYIKDEIKKIQQAMETDDIKKTWLEYLACDDVDKKRQLKGEYFIKLEKEFPDFSKNYLYLFRMVISRSNLANLDMMLNMLTKIKNGIVAADVGCLDVNKQLDEQYLPDSVKKTIPASAYKPKYRKGKLAN</sequence>
<evidence type="ECO:0000313" key="1">
    <source>
        <dbReference type="EMBL" id="AYV79153.1"/>
    </source>
</evidence>